<evidence type="ECO:0000313" key="3">
    <source>
        <dbReference type="Proteomes" id="UP001175271"/>
    </source>
</evidence>
<sequence length="771" mass="86558">MRLTPLRLMQKFIRNKDHVFRDQKWARKDFLRTGATFIGVQVVLGVIIEEFAYPTPDIVYDLRCFGSPDFAAFAQDGKFGSFDPIVSNSIRSFKYSEGKVAEARRSATPNPNLKIMLSPDFLSTLDTTIADQETTIRVLELCLAELKENLESEAENRSQTEKKKKRKVTRISRSAQCTPARMKAFSSQTISPRLEYSKTLTVHYPQNFDLRTRLPVFEGIQKGAIPSVPSMERAYDSAPTINPDIWRNSNDSLENSAKSLFSSSNSPVLDYTRKPKSNGTFAEKLKRSGSAETLSTNDFPSLVSSNGNGVAKPESNVDVALLSAMRLSRPQRPVTPSISSRSSSPTPSQYSSEPPSHRKKRLIITNYSKEQSPTERKRYVQQFCKAIGISPSRARDVELVPLNENADAYALKITFDSVETANAIMKMYYDSTPHPHYPLPTPQSRIYYDLTADERYKVKELQYEANFKNSSLPPGEPCYYVCAYDMALKRKGGLKKQEFSSYTSPKSRTIDCAEDRGPTPNCLFHSFSSILESPLGGRLEVGLEVLVSLLRKVDSKKLEQIRSNCSFVVEVGTLVRIGMCAAMPKEAFSYLVTKRKGVVFFFDENCEVKATKGNTVNKFALLDDDEDSDEEPVDGVRDSKMIILNETAVGDGEDKKTIVVASVVRKIGEELQLVKPDYGAYNDISWWLEARLSNRISKIFVESAQTTESMGGNSRGAQCLGFIDRVLTEVLEAIGTSEELHFRLEKKEKDRFIRFAVVDPNSGFSALLKRF</sequence>
<reference evidence="2" key="1">
    <citation type="submission" date="2023-06" db="EMBL/GenBank/DDBJ databases">
        <title>Genomic analysis of the entomopathogenic nematode Steinernema hermaphroditum.</title>
        <authorList>
            <person name="Schwarz E.M."/>
            <person name="Heppert J.K."/>
            <person name="Baniya A."/>
            <person name="Schwartz H.T."/>
            <person name="Tan C.-H."/>
            <person name="Antoshechkin I."/>
            <person name="Sternberg P.W."/>
            <person name="Goodrich-Blair H."/>
            <person name="Dillman A.R."/>
        </authorList>
    </citation>
    <scope>NUCLEOTIDE SEQUENCE</scope>
    <source>
        <strain evidence="2">PS9179</strain>
        <tissue evidence="2">Whole animal</tissue>
    </source>
</reference>
<dbReference type="AlphaFoldDB" id="A0AA39M2I0"/>
<name>A0AA39M2I0_9BILA</name>
<feature type="region of interest" description="Disordered" evidence="1">
    <location>
        <begin position="269"/>
        <end position="310"/>
    </location>
</feature>
<protein>
    <submittedName>
        <fullName evidence="2">Uncharacterized protein</fullName>
    </submittedName>
</protein>
<organism evidence="2 3">
    <name type="scientific">Steinernema hermaphroditum</name>
    <dbReference type="NCBI Taxonomy" id="289476"/>
    <lineage>
        <taxon>Eukaryota</taxon>
        <taxon>Metazoa</taxon>
        <taxon>Ecdysozoa</taxon>
        <taxon>Nematoda</taxon>
        <taxon>Chromadorea</taxon>
        <taxon>Rhabditida</taxon>
        <taxon>Tylenchina</taxon>
        <taxon>Panagrolaimomorpha</taxon>
        <taxon>Strongyloidoidea</taxon>
        <taxon>Steinernematidae</taxon>
        <taxon>Steinernema</taxon>
    </lineage>
</organism>
<gene>
    <name evidence="2" type="ORF">QR680_013431</name>
</gene>
<proteinExistence type="predicted"/>
<feature type="compositionally biased region" description="Basic and acidic residues" evidence="1">
    <location>
        <begin position="152"/>
        <end position="161"/>
    </location>
</feature>
<keyword evidence="3" id="KW-1185">Reference proteome</keyword>
<dbReference type="EMBL" id="JAUCMV010000002">
    <property type="protein sequence ID" value="KAK0418204.1"/>
    <property type="molecule type" value="Genomic_DNA"/>
</dbReference>
<evidence type="ECO:0000313" key="2">
    <source>
        <dbReference type="EMBL" id="KAK0418204.1"/>
    </source>
</evidence>
<feature type="compositionally biased region" description="Polar residues" evidence="1">
    <location>
        <begin position="290"/>
        <end position="308"/>
    </location>
</feature>
<comment type="caution">
    <text evidence="2">The sequence shown here is derived from an EMBL/GenBank/DDBJ whole genome shotgun (WGS) entry which is preliminary data.</text>
</comment>
<evidence type="ECO:0000256" key="1">
    <source>
        <dbReference type="SAM" id="MobiDB-lite"/>
    </source>
</evidence>
<feature type="region of interest" description="Disordered" evidence="1">
    <location>
        <begin position="328"/>
        <end position="375"/>
    </location>
</feature>
<dbReference type="Proteomes" id="UP001175271">
    <property type="component" value="Unassembled WGS sequence"/>
</dbReference>
<feature type="compositionally biased region" description="Low complexity" evidence="1">
    <location>
        <begin position="336"/>
        <end position="354"/>
    </location>
</feature>
<accession>A0AA39M2I0</accession>
<feature type="region of interest" description="Disordered" evidence="1">
    <location>
        <begin position="152"/>
        <end position="173"/>
    </location>
</feature>